<dbReference type="PROSITE" id="PS00028">
    <property type="entry name" value="ZINC_FINGER_C2H2_1"/>
    <property type="match status" value="1"/>
</dbReference>
<dbReference type="SMART" id="SM00355">
    <property type="entry name" value="ZnF_C2H2"/>
    <property type="match status" value="4"/>
</dbReference>
<organism evidence="2 3">
    <name type="scientific">Pristionchus entomophagus</name>
    <dbReference type="NCBI Taxonomy" id="358040"/>
    <lineage>
        <taxon>Eukaryota</taxon>
        <taxon>Metazoa</taxon>
        <taxon>Ecdysozoa</taxon>
        <taxon>Nematoda</taxon>
        <taxon>Chromadorea</taxon>
        <taxon>Rhabditida</taxon>
        <taxon>Rhabditina</taxon>
        <taxon>Diplogasteromorpha</taxon>
        <taxon>Diplogasteroidea</taxon>
        <taxon>Neodiplogasteridae</taxon>
        <taxon>Pristionchus</taxon>
    </lineage>
</organism>
<reference evidence="2" key="1">
    <citation type="submission" date="2023-10" db="EMBL/GenBank/DDBJ databases">
        <title>Genome assembly of Pristionchus species.</title>
        <authorList>
            <person name="Yoshida K."/>
            <person name="Sommer R.J."/>
        </authorList>
    </citation>
    <scope>NUCLEOTIDE SEQUENCE</scope>
    <source>
        <strain evidence="2">RS0144</strain>
    </source>
</reference>
<evidence type="ECO:0000259" key="1">
    <source>
        <dbReference type="PROSITE" id="PS00028"/>
    </source>
</evidence>
<dbReference type="PANTHER" id="PTHR36936">
    <property type="entry name" value="PROTEIN CBG25168"/>
    <property type="match status" value="1"/>
</dbReference>
<feature type="domain" description="C2H2-type" evidence="1">
    <location>
        <begin position="11"/>
        <end position="33"/>
    </location>
</feature>
<protein>
    <recommendedName>
        <fullName evidence="1">C2H2-type domain-containing protein</fullName>
    </recommendedName>
</protein>
<dbReference type="EMBL" id="BTSX01000002">
    <property type="protein sequence ID" value="GMS85894.1"/>
    <property type="molecule type" value="Genomic_DNA"/>
</dbReference>
<dbReference type="Proteomes" id="UP001432027">
    <property type="component" value="Unassembled WGS sequence"/>
</dbReference>
<feature type="non-terminal residue" evidence="2">
    <location>
        <position position="1"/>
    </location>
</feature>
<evidence type="ECO:0000313" key="3">
    <source>
        <dbReference type="Proteomes" id="UP001432027"/>
    </source>
</evidence>
<proteinExistence type="predicted"/>
<sequence length="680" mass="76133">SHIFVKEKYSCNICNCNIKNANKLVRHIMHTSHVKKIIGLQMEYPLEALAFWMHTLNIAQKNPPWWLDEKKKPLPPAFEIGVWRQHINNGHAEKMMKGGPTIEQQRGIPFMQHPHGFPMQRLQWPLLPGPPHPGMMMMQTGPIRPSTIHYQHHPTMMGSMPSQGPGGFAQFVYPSTAAPAAIQYQGGFPPIGLWNEPPVGNMQPMQEGMINIQMTPAVDTRLTQPLASLTAVINSGNAAEATPISAIYPPIFPPPGVDPFALLNSCIGARRKLKGNIFGRFKKLRVNFDRCDIKRLVQQTSHLFAEDQGAKMCSLCNTKKLSPDSVVTHICSFQHISAMEGVVSADAFDFWWNAVQNVGKKPSKIEMTWIADRRFPPEPDRCSSKTVPLDASIPHPNSPLALLFHYRHVPDPCPNVRSVVTYMGLKIPKTDPHILKNEESVAKIFSDFECVSCSMCSSFAFDITNPESLLAHIVSNQHVTKMLADGGQVDMDALFFWIDKMTRAGRCKINIREQVASAPVRCPLNRLLVAGVVDPNSPIAVLAHCKNVDSPCQDIEHAFSVLKRMFMRIIDSTTLNEEFSLLGSETFYCGMCPKHSLIRNGRELIQHIVFSTHIKHATECGGRVDKKVLLFWLDALYAGTDIIFPREVEAEVLLFGGPSVRLPNTAMEKLRITKREAKQQ</sequence>
<dbReference type="InterPro" id="IPR013087">
    <property type="entry name" value="Znf_C2H2_type"/>
</dbReference>
<accession>A0AAV5SSR4</accession>
<name>A0AAV5SSR4_9BILA</name>
<evidence type="ECO:0000313" key="2">
    <source>
        <dbReference type="EMBL" id="GMS85894.1"/>
    </source>
</evidence>
<keyword evidence="3" id="KW-1185">Reference proteome</keyword>
<comment type="caution">
    <text evidence="2">The sequence shown here is derived from an EMBL/GenBank/DDBJ whole genome shotgun (WGS) entry which is preliminary data.</text>
</comment>
<dbReference type="AlphaFoldDB" id="A0AAV5SSR4"/>
<dbReference type="PANTHER" id="PTHR36936:SF3">
    <property type="entry name" value="PROTEIN CBG26223"/>
    <property type="match status" value="1"/>
</dbReference>
<gene>
    <name evidence="2" type="ORF">PENTCL1PPCAC_8069</name>
</gene>